<accession>A0ACC3DZK4</accession>
<protein>
    <submittedName>
        <fullName evidence="1">Uncharacterized protein</fullName>
    </submittedName>
</protein>
<evidence type="ECO:0000313" key="1">
    <source>
        <dbReference type="EMBL" id="KAK3082033.1"/>
    </source>
</evidence>
<dbReference type="EMBL" id="JAWDJW010000018">
    <property type="protein sequence ID" value="KAK3082033.1"/>
    <property type="molecule type" value="Genomic_DNA"/>
</dbReference>
<comment type="caution">
    <text evidence="1">The sequence shown here is derived from an EMBL/GenBank/DDBJ whole genome shotgun (WGS) entry which is preliminary data.</text>
</comment>
<reference evidence="1" key="1">
    <citation type="submission" date="2024-09" db="EMBL/GenBank/DDBJ databases">
        <title>Black Yeasts Isolated from many extreme environments.</title>
        <authorList>
            <person name="Coleine C."/>
            <person name="Stajich J.E."/>
            <person name="Selbmann L."/>
        </authorList>
    </citation>
    <scope>NUCLEOTIDE SEQUENCE</scope>
    <source>
        <strain evidence="1">CCFEE 5737</strain>
    </source>
</reference>
<evidence type="ECO:0000313" key="2">
    <source>
        <dbReference type="Proteomes" id="UP001186974"/>
    </source>
</evidence>
<name>A0ACC3DZK4_9PEZI</name>
<sequence>MIHSTTRTKGKHRSCANVLQTRKRIHAEAGPILCGKDTFMARSNLLASLPAFLLFKLPNTKDTLPPVLHPRAAKVIKKFFFHVRLDINSRFTKDHATESFTGPDSLEVEIFQPSYGTCDFAVLKLW</sequence>
<dbReference type="Proteomes" id="UP001186974">
    <property type="component" value="Unassembled WGS sequence"/>
</dbReference>
<organism evidence="1 2">
    <name type="scientific">Coniosporium uncinatum</name>
    <dbReference type="NCBI Taxonomy" id="93489"/>
    <lineage>
        <taxon>Eukaryota</taxon>
        <taxon>Fungi</taxon>
        <taxon>Dikarya</taxon>
        <taxon>Ascomycota</taxon>
        <taxon>Pezizomycotina</taxon>
        <taxon>Dothideomycetes</taxon>
        <taxon>Dothideomycetes incertae sedis</taxon>
        <taxon>Coniosporium</taxon>
    </lineage>
</organism>
<gene>
    <name evidence="1" type="ORF">LTS18_007218</name>
</gene>
<keyword evidence="2" id="KW-1185">Reference proteome</keyword>
<proteinExistence type="predicted"/>